<dbReference type="PANTHER" id="PTHR44259:SF114">
    <property type="entry name" value="OS06G0707300 PROTEIN"/>
    <property type="match status" value="1"/>
</dbReference>
<keyword evidence="4" id="KW-1185">Reference proteome</keyword>
<keyword evidence="1" id="KW-0812">Transmembrane</keyword>
<comment type="caution">
    <text evidence="3">The sequence shown here is derived from an EMBL/GenBank/DDBJ whole genome shotgun (WGS) entry which is preliminary data.</text>
</comment>
<organism evidence="3 4">
    <name type="scientific">Liquidambar formosana</name>
    <name type="common">Formosan gum</name>
    <dbReference type="NCBI Taxonomy" id="63359"/>
    <lineage>
        <taxon>Eukaryota</taxon>
        <taxon>Viridiplantae</taxon>
        <taxon>Streptophyta</taxon>
        <taxon>Embryophyta</taxon>
        <taxon>Tracheophyta</taxon>
        <taxon>Spermatophyta</taxon>
        <taxon>Magnoliopsida</taxon>
        <taxon>eudicotyledons</taxon>
        <taxon>Gunneridae</taxon>
        <taxon>Pentapetalae</taxon>
        <taxon>Saxifragales</taxon>
        <taxon>Altingiaceae</taxon>
        <taxon>Liquidambar</taxon>
    </lineage>
</organism>
<dbReference type="AlphaFoldDB" id="A0AAP0X8B3"/>
<dbReference type="Pfam" id="PF00646">
    <property type="entry name" value="F-box"/>
    <property type="match status" value="1"/>
</dbReference>
<evidence type="ECO:0000313" key="4">
    <source>
        <dbReference type="Proteomes" id="UP001415857"/>
    </source>
</evidence>
<dbReference type="SUPFAM" id="SSF81383">
    <property type="entry name" value="F-box domain"/>
    <property type="match status" value="1"/>
</dbReference>
<dbReference type="Gene3D" id="1.20.1280.50">
    <property type="match status" value="1"/>
</dbReference>
<dbReference type="InterPro" id="IPR050942">
    <property type="entry name" value="F-box_BR-signaling"/>
</dbReference>
<dbReference type="SMART" id="SM00256">
    <property type="entry name" value="FBOX"/>
    <property type="match status" value="1"/>
</dbReference>
<dbReference type="PANTHER" id="PTHR44259">
    <property type="entry name" value="OS07G0183000 PROTEIN-RELATED"/>
    <property type="match status" value="1"/>
</dbReference>
<dbReference type="InterPro" id="IPR005174">
    <property type="entry name" value="KIB1-4_b-propeller"/>
</dbReference>
<accession>A0AAP0X8B3</accession>
<feature type="transmembrane region" description="Helical" evidence="1">
    <location>
        <begin position="12"/>
        <end position="31"/>
    </location>
</feature>
<keyword evidence="1" id="KW-1133">Transmembrane helix</keyword>
<sequence length="496" mass="56757">MWRMMRMKARNILFNVTYGTIQVGFVFYRLVRVGLYELAMCGLGQLIKHGLHPRLLKTKRRCRRRGEESDELKTLSSSSRWSDHLPEEVMELILQRLCLNDYLRFSAVCSSWRSVVAKAISNKRCRPTPHFPLIMFGVFAYKNLNARFLDLCDKGRVSMPCRENLYGRYCCGSVEGWLILTDGFMWRPEGFFNFWSPSSLFKFEMVNNYFFNPVTGAKVMLPSQSTIPIRRSYISVYFFVKVVASSVPTNPNCVVVGICRFNGMLVFCRPSDKAWTLTQTSCLLDVVIHGGKVFGITSSRAAHFIVVIDLLGAAPGCILKPKRFLIPQPQIDAYAFCRRQGYTRVATNKDLIHLVQDFASGEVLMVVQTVDFVYKHDSLVRPMFQDFIVPPKVKHFRVFKLDRSWPRWIQVESLGDRILFVSFQASMCVSATSLSLADPTIRGNCIIFAYDYICRVSPSSGCDVGVFYLADESFRRLPTSNCAPSVFHPIWFTPNL</sequence>
<evidence type="ECO:0000313" key="3">
    <source>
        <dbReference type="EMBL" id="KAK9289120.1"/>
    </source>
</evidence>
<dbReference type="Pfam" id="PF03478">
    <property type="entry name" value="Beta-prop_KIB1-4"/>
    <property type="match status" value="1"/>
</dbReference>
<dbReference type="InterPro" id="IPR036047">
    <property type="entry name" value="F-box-like_dom_sf"/>
</dbReference>
<dbReference type="PROSITE" id="PS50181">
    <property type="entry name" value="FBOX"/>
    <property type="match status" value="1"/>
</dbReference>
<evidence type="ECO:0000259" key="2">
    <source>
        <dbReference type="PROSITE" id="PS50181"/>
    </source>
</evidence>
<dbReference type="EMBL" id="JBBPBK010000003">
    <property type="protein sequence ID" value="KAK9289120.1"/>
    <property type="molecule type" value="Genomic_DNA"/>
</dbReference>
<feature type="domain" description="F-box" evidence="2">
    <location>
        <begin position="79"/>
        <end position="116"/>
    </location>
</feature>
<keyword evidence="1" id="KW-0472">Membrane</keyword>
<evidence type="ECO:0000256" key="1">
    <source>
        <dbReference type="SAM" id="Phobius"/>
    </source>
</evidence>
<reference evidence="3 4" key="1">
    <citation type="journal article" date="2024" name="Plant J.">
        <title>Genome sequences and population genomics reveal climatic adaptation and genomic divergence between two closely related sweetgum species.</title>
        <authorList>
            <person name="Xu W.Q."/>
            <person name="Ren C.Q."/>
            <person name="Zhang X.Y."/>
            <person name="Comes H.P."/>
            <person name="Liu X.H."/>
            <person name="Li Y.G."/>
            <person name="Kettle C.J."/>
            <person name="Jalonen R."/>
            <person name="Gaisberger H."/>
            <person name="Ma Y.Z."/>
            <person name="Qiu Y.X."/>
        </authorList>
    </citation>
    <scope>NUCLEOTIDE SEQUENCE [LARGE SCALE GENOMIC DNA]</scope>
    <source>
        <strain evidence="3">Hangzhou</strain>
    </source>
</reference>
<dbReference type="Proteomes" id="UP001415857">
    <property type="component" value="Unassembled WGS sequence"/>
</dbReference>
<dbReference type="CDD" id="cd09917">
    <property type="entry name" value="F-box_SF"/>
    <property type="match status" value="1"/>
</dbReference>
<gene>
    <name evidence="3" type="ORF">L1049_017593</name>
</gene>
<proteinExistence type="predicted"/>
<protein>
    <recommendedName>
        <fullName evidence="2">F-box domain-containing protein</fullName>
    </recommendedName>
</protein>
<dbReference type="InterPro" id="IPR001810">
    <property type="entry name" value="F-box_dom"/>
</dbReference>
<name>A0AAP0X8B3_LIQFO</name>